<dbReference type="Proteomes" id="UP000234950">
    <property type="component" value="Unassembled WGS sequence"/>
</dbReference>
<name>A0A2N5HS70_9BACI</name>
<sequence length="238" mass="27051">MSNKDHLLGEKSAVGYHNFYSDLTAQMFAPFYALSNFLLPPATRQTDVVRLMNSESRSKNERVGLTLNPLKISPKVYAFLEEKAQANELEDYITNLIEQDLDKVKKEETLTLIDTLREEFLGKIDLLKQEFVSGRAVDSSGMGSFQANELREFITKLGEQKLDKNQFQTLLKSFRIELLGEINQLKNELTYRPVDSAHPNNTKPAMGQTKEVNDLKEGQLLKSDQVTGTINEVIDIDF</sequence>
<comment type="caution">
    <text evidence="1">The sequence shown here is derived from an EMBL/GenBank/DDBJ whole genome shotgun (WGS) entry which is preliminary data.</text>
</comment>
<protein>
    <submittedName>
        <fullName evidence="1">Uncharacterized protein</fullName>
    </submittedName>
</protein>
<reference evidence="1 2" key="1">
    <citation type="submission" date="2017-11" db="EMBL/GenBank/DDBJ databases">
        <title>Comparitive Functional Genomics of Dry Heat Resistant strains isolated from the Viking Spacecraft.</title>
        <authorList>
            <person name="Seuylemezian A."/>
            <person name="Cooper K."/>
            <person name="Vaishampayan P."/>
        </authorList>
    </citation>
    <scope>NUCLEOTIDE SEQUENCE [LARGE SCALE GENOMIC DNA]</scope>
    <source>
        <strain evidence="1 2">V32-6</strain>
    </source>
</reference>
<organism evidence="1 2">
    <name type="scientific">Neobacillus cucumis</name>
    <dbReference type="NCBI Taxonomy" id="1740721"/>
    <lineage>
        <taxon>Bacteria</taxon>
        <taxon>Bacillati</taxon>
        <taxon>Bacillota</taxon>
        <taxon>Bacilli</taxon>
        <taxon>Bacillales</taxon>
        <taxon>Bacillaceae</taxon>
        <taxon>Neobacillus</taxon>
    </lineage>
</organism>
<dbReference type="EMBL" id="PGVE01000017">
    <property type="protein sequence ID" value="PLS08385.1"/>
    <property type="molecule type" value="Genomic_DNA"/>
</dbReference>
<dbReference type="AlphaFoldDB" id="A0A2N5HS70"/>
<keyword evidence="2" id="KW-1185">Reference proteome</keyword>
<dbReference type="OrthoDB" id="2818908at2"/>
<proteinExistence type="predicted"/>
<accession>A0A2N5HS70</accession>
<evidence type="ECO:0000313" key="1">
    <source>
        <dbReference type="EMBL" id="PLS08385.1"/>
    </source>
</evidence>
<gene>
    <name evidence="1" type="ORF">CVD27_02955</name>
</gene>
<evidence type="ECO:0000313" key="2">
    <source>
        <dbReference type="Proteomes" id="UP000234950"/>
    </source>
</evidence>
<dbReference type="RefSeq" id="WP_101646403.1">
    <property type="nucleotide sequence ID" value="NZ_PGVE01000017.1"/>
</dbReference>